<proteinExistence type="predicted"/>
<evidence type="ECO:0000313" key="2">
    <source>
        <dbReference type="EMBL" id="MEQ2238733.1"/>
    </source>
</evidence>
<keyword evidence="3" id="KW-1185">Reference proteome</keyword>
<sequence length="171" mass="17824">MSEYESDNLTGSALYFIADPLPTSANRRSARLASCPNLPSPSSQLRASGIIPGSDVEPSHLVQLIELLPHHDSPFSPPPPPVSSGKRLRMSASPPAKCLQGRPAQTPTPASAPPDSSPASASHPIELPSAHASTSSAPAIPPAFIASMDSLHRSISSLTHHLQNFTTSTVT</sequence>
<name>A0ABV0U4F8_9TELE</name>
<protein>
    <submittedName>
        <fullName evidence="2">Uncharacterized protein</fullName>
    </submittedName>
</protein>
<reference evidence="2 3" key="1">
    <citation type="submission" date="2021-06" db="EMBL/GenBank/DDBJ databases">
        <authorList>
            <person name="Palmer J.M."/>
        </authorList>
    </citation>
    <scope>NUCLEOTIDE SEQUENCE [LARGE SCALE GENOMIC DNA]</scope>
    <source>
        <strain evidence="3">if_2019</strain>
        <tissue evidence="2">Muscle</tissue>
    </source>
</reference>
<gene>
    <name evidence="2" type="ORF">ILYODFUR_036248</name>
</gene>
<evidence type="ECO:0000256" key="1">
    <source>
        <dbReference type="SAM" id="MobiDB-lite"/>
    </source>
</evidence>
<organism evidence="2 3">
    <name type="scientific">Ilyodon furcidens</name>
    <name type="common">goldbreast splitfin</name>
    <dbReference type="NCBI Taxonomy" id="33524"/>
    <lineage>
        <taxon>Eukaryota</taxon>
        <taxon>Metazoa</taxon>
        <taxon>Chordata</taxon>
        <taxon>Craniata</taxon>
        <taxon>Vertebrata</taxon>
        <taxon>Euteleostomi</taxon>
        <taxon>Actinopterygii</taxon>
        <taxon>Neopterygii</taxon>
        <taxon>Teleostei</taxon>
        <taxon>Neoteleostei</taxon>
        <taxon>Acanthomorphata</taxon>
        <taxon>Ovalentaria</taxon>
        <taxon>Atherinomorphae</taxon>
        <taxon>Cyprinodontiformes</taxon>
        <taxon>Goodeidae</taxon>
        <taxon>Ilyodon</taxon>
    </lineage>
</organism>
<comment type="caution">
    <text evidence="2">The sequence shown here is derived from an EMBL/GenBank/DDBJ whole genome shotgun (WGS) entry which is preliminary data.</text>
</comment>
<dbReference type="EMBL" id="JAHRIQ010053607">
    <property type="protein sequence ID" value="MEQ2238733.1"/>
    <property type="molecule type" value="Genomic_DNA"/>
</dbReference>
<feature type="region of interest" description="Disordered" evidence="1">
    <location>
        <begin position="69"/>
        <end position="137"/>
    </location>
</feature>
<feature type="compositionally biased region" description="Low complexity" evidence="1">
    <location>
        <begin position="117"/>
        <end position="137"/>
    </location>
</feature>
<feature type="region of interest" description="Disordered" evidence="1">
    <location>
        <begin position="27"/>
        <end position="52"/>
    </location>
</feature>
<evidence type="ECO:0000313" key="3">
    <source>
        <dbReference type="Proteomes" id="UP001482620"/>
    </source>
</evidence>
<dbReference type="Proteomes" id="UP001482620">
    <property type="component" value="Unassembled WGS sequence"/>
</dbReference>
<accession>A0ABV0U4F8</accession>